<feature type="transmembrane region" description="Helical" evidence="1">
    <location>
        <begin position="95"/>
        <end position="114"/>
    </location>
</feature>
<accession>A0A197JUC5</accession>
<gene>
    <name evidence="2" type="ORF">K457DRAFT_536570</name>
</gene>
<keyword evidence="3" id="KW-1185">Reference proteome</keyword>
<evidence type="ECO:0000313" key="2">
    <source>
        <dbReference type="EMBL" id="OAQ28815.1"/>
    </source>
</evidence>
<evidence type="ECO:0000256" key="1">
    <source>
        <dbReference type="SAM" id="Phobius"/>
    </source>
</evidence>
<keyword evidence="1" id="KW-1133">Transmembrane helix</keyword>
<dbReference type="Proteomes" id="UP000078512">
    <property type="component" value="Unassembled WGS sequence"/>
</dbReference>
<name>A0A197JUC5_9FUNG</name>
<evidence type="ECO:0000313" key="3">
    <source>
        <dbReference type="Proteomes" id="UP000078512"/>
    </source>
</evidence>
<organism evidence="2 3">
    <name type="scientific">Linnemannia elongata AG-77</name>
    <dbReference type="NCBI Taxonomy" id="1314771"/>
    <lineage>
        <taxon>Eukaryota</taxon>
        <taxon>Fungi</taxon>
        <taxon>Fungi incertae sedis</taxon>
        <taxon>Mucoromycota</taxon>
        <taxon>Mortierellomycotina</taxon>
        <taxon>Mortierellomycetes</taxon>
        <taxon>Mortierellales</taxon>
        <taxon>Mortierellaceae</taxon>
        <taxon>Linnemannia</taxon>
    </lineage>
</organism>
<keyword evidence="1" id="KW-0472">Membrane</keyword>
<dbReference type="EMBL" id="KV442045">
    <property type="protein sequence ID" value="OAQ28815.1"/>
    <property type="molecule type" value="Genomic_DNA"/>
</dbReference>
<sequence>MLFLLFLTSDAFASPSHTNYASRFYLTCHSNGCHFFYSQFLFMNYPFTHPLVDTKLLFFSIIKQTVPDPWWRRPHKQHSVTFENNYNNHKPQINIQRTLIACCLVLLLFFFLYLREQVAISALPIGVLRGKKDAFLPPSKYPDGKHPATTTIK</sequence>
<protein>
    <submittedName>
        <fullName evidence="2">Uncharacterized protein</fullName>
    </submittedName>
</protein>
<keyword evidence="1" id="KW-0812">Transmembrane</keyword>
<reference evidence="2 3" key="1">
    <citation type="submission" date="2016-05" db="EMBL/GenBank/DDBJ databases">
        <title>Genome sequencing reveals origins of a unique bacterial endosymbiosis in the earliest lineages of terrestrial Fungi.</title>
        <authorList>
            <consortium name="DOE Joint Genome Institute"/>
            <person name="Uehling J."/>
            <person name="Gryganskyi A."/>
            <person name="Hameed K."/>
            <person name="Tschaplinski T."/>
            <person name="Misztal P."/>
            <person name="Wu S."/>
            <person name="Desiro A."/>
            <person name="Vande Pol N."/>
            <person name="Du Z.-Y."/>
            <person name="Zienkiewicz A."/>
            <person name="Zienkiewicz K."/>
            <person name="Morin E."/>
            <person name="Tisserant E."/>
            <person name="Splivallo R."/>
            <person name="Hainaut M."/>
            <person name="Henrissat B."/>
            <person name="Ohm R."/>
            <person name="Kuo A."/>
            <person name="Yan J."/>
            <person name="Lipzen A."/>
            <person name="Nolan M."/>
            <person name="Labutti K."/>
            <person name="Barry K."/>
            <person name="Goldstein A."/>
            <person name="Labbe J."/>
            <person name="Schadt C."/>
            <person name="Tuskan G."/>
            <person name="Grigoriev I."/>
            <person name="Martin F."/>
            <person name="Vilgalys R."/>
            <person name="Bonito G."/>
        </authorList>
    </citation>
    <scope>NUCLEOTIDE SEQUENCE [LARGE SCALE GENOMIC DNA]</scope>
    <source>
        <strain evidence="2 3">AG-77</strain>
    </source>
</reference>
<proteinExistence type="predicted"/>
<dbReference type="AlphaFoldDB" id="A0A197JUC5"/>